<name>A0ABY4E3K4_9NEIS</name>
<evidence type="ECO:0000256" key="6">
    <source>
        <dbReference type="SAM" id="Phobius"/>
    </source>
</evidence>
<evidence type="ECO:0000313" key="9">
    <source>
        <dbReference type="Proteomes" id="UP000832011"/>
    </source>
</evidence>
<dbReference type="InterPro" id="IPR010432">
    <property type="entry name" value="RDD"/>
</dbReference>
<evidence type="ECO:0000256" key="4">
    <source>
        <dbReference type="ARBA" id="ARBA00022989"/>
    </source>
</evidence>
<accession>A0ABY4E3K4</accession>
<keyword evidence="9" id="KW-1185">Reference proteome</keyword>
<evidence type="ECO:0000256" key="3">
    <source>
        <dbReference type="ARBA" id="ARBA00022692"/>
    </source>
</evidence>
<keyword evidence="3 6" id="KW-0812">Transmembrane</keyword>
<dbReference type="PANTHER" id="PTHR36115">
    <property type="entry name" value="PROLINE-RICH ANTIGEN HOMOLOG-RELATED"/>
    <property type="match status" value="1"/>
</dbReference>
<keyword evidence="2" id="KW-1003">Cell membrane</keyword>
<evidence type="ECO:0000256" key="1">
    <source>
        <dbReference type="ARBA" id="ARBA00004651"/>
    </source>
</evidence>
<gene>
    <name evidence="8" type="ORF">LVJ82_05020</name>
</gene>
<proteinExistence type="predicted"/>
<evidence type="ECO:0000256" key="5">
    <source>
        <dbReference type="ARBA" id="ARBA00023136"/>
    </source>
</evidence>
<reference evidence="8 9" key="1">
    <citation type="journal article" date="2022" name="Res Sq">
        <title>Evolution of multicellular longitudinally dividing oral cavity symbionts (Neisseriaceae).</title>
        <authorList>
            <person name="Nyongesa S."/>
            <person name="Weber P."/>
            <person name="Bernet E."/>
            <person name="Pullido F."/>
            <person name="Nieckarz M."/>
            <person name="Delaby M."/>
            <person name="Nieves C."/>
            <person name="Viehboeck T."/>
            <person name="Krause N."/>
            <person name="Rivera-Millot A."/>
            <person name="Nakamura A."/>
            <person name="Vischer N."/>
            <person name="VanNieuwenhze M."/>
            <person name="Brun Y."/>
            <person name="Cava F."/>
            <person name="Bulgheresi S."/>
            <person name="Veyrier F."/>
        </authorList>
    </citation>
    <scope>NUCLEOTIDE SEQUENCE [LARGE SCALE GENOMIC DNA]</scope>
    <source>
        <strain evidence="8 9">SN4</strain>
    </source>
</reference>
<dbReference type="RefSeq" id="WP_058355774.1">
    <property type="nucleotide sequence ID" value="NZ_CABKVG010000008.1"/>
</dbReference>
<keyword evidence="4 6" id="KW-1133">Transmembrane helix</keyword>
<dbReference type="EMBL" id="CP091511">
    <property type="protein sequence ID" value="UOO90346.1"/>
    <property type="molecule type" value="Genomic_DNA"/>
</dbReference>
<evidence type="ECO:0000259" key="7">
    <source>
        <dbReference type="Pfam" id="PF06271"/>
    </source>
</evidence>
<feature type="transmembrane region" description="Helical" evidence="6">
    <location>
        <begin position="42"/>
        <end position="62"/>
    </location>
</feature>
<feature type="transmembrane region" description="Helical" evidence="6">
    <location>
        <begin position="132"/>
        <end position="153"/>
    </location>
</feature>
<dbReference type="PANTHER" id="PTHR36115:SF4">
    <property type="entry name" value="MEMBRANE PROTEIN"/>
    <property type="match status" value="1"/>
</dbReference>
<keyword evidence="5 6" id="KW-0472">Membrane</keyword>
<feature type="transmembrane region" description="Helical" evidence="6">
    <location>
        <begin position="74"/>
        <end position="97"/>
    </location>
</feature>
<feature type="transmembrane region" description="Helical" evidence="6">
    <location>
        <begin position="159"/>
        <end position="186"/>
    </location>
</feature>
<feature type="domain" description="RDD" evidence="7">
    <location>
        <begin position="28"/>
        <end position="200"/>
    </location>
</feature>
<sequence>MDDLNSVYHSTQVAMAATEDDGDELELASAVQRIVAWIINRVIEIAMLIPVIGVIVALLWQAQGSKDADLLMTSMMGSLGLVGLLYLVYSGVQVYLMSKYGQSIGKRIMKIRVVTEDGDKAGFVRNVLLRELAYGAICMVIMLGIGFLAELVFGTSDNVMATMAVNGMVEFISYIPTIVCLVMLFLESRNRQTLQDLLAKTYVVQV</sequence>
<dbReference type="Proteomes" id="UP000832011">
    <property type="component" value="Chromosome"/>
</dbReference>
<protein>
    <submittedName>
        <fullName evidence="8">RDD family protein</fullName>
    </submittedName>
</protein>
<evidence type="ECO:0000256" key="2">
    <source>
        <dbReference type="ARBA" id="ARBA00022475"/>
    </source>
</evidence>
<evidence type="ECO:0000313" key="8">
    <source>
        <dbReference type="EMBL" id="UOO90346.1"/>
    </source>
</evidence>
<comment type="subcellular location">
    <subcellularLocation>
        <location evidence="1">Cell membrane</location>
        <topology evidence="1">Multi-pass membrane protein</topology>
    </subcellularLocation>
</comment>
<dbReference type="Pfam" id="PF06271">
    <property type="entry name" value="RDD"/>
    <property type="match status" value="1"/>
</dbReference>
<dbReference type="InterPro" id="IPR051791">
    <property type="entry name" value="Pra-immunoreactive"/>
</dbReference>
<organism evidence="8 9">
    <name type="scientific">Vitreoscilla massiliensis</name>
    <dbReference type="NCBI Taxonomy" id="1689272"/>
    <lineage>
        <taxon>Bacteria</taxon>
        <taxon>Pseudomonadati</taxon>
        <taxon>Pseudomonadota</taxon>
        <taxon>Betaproteobacteria</taxon>
        <taxon>Neisseriales</taxon>
        <taxon>Neisseriaceae</taxon>
        <taxon>Vitreoscilla</taxon>
    </lineage>
</organism>